<dbReference type="InterPro" id="IPR011067">
    <property type="entry name" value="Plasmid_toxin/cell-grow_inhib"/>
</dbReference>
<dbReference type="EC" id="3.1.-.-" evidence="3"/>
<dbReference type="PIRSF" id="PIRSF033490">
    <property type="entry name" value="MazF"/>
    <property type="match status" value="1"/>
</dbReference>
<reference evidence="4 5" key="2">
    <citation type="submission" date="2007-09" db="EMBL/GenBank/DDBJ databases">
        <title>Draft genome sequence of Clostridium bolteae (ATCC BAA-613).</title>
        <authorList>
            <person name="Sudarsanam P."/>
            <person name="Ley R."/>
            <person name="Guruge J."/>
            <person name="Turnbaugh P.J."/>
            <person name="Mahowald M."/>
            <person name="Liep D."/>
            <person name="Gordon J."/>
        </authorList>
    </citation>
    <scope>NUCLEOTIDE SEQUENCE [LARGE SCALE GENOMIC DNA]</scope>
    <source>
        <strain evidence="5">ATCC BAA-613 / DSM 15670 / CCUG 46953 / JCM 12243 / WAL 16351</strain>
    </source>
</reference>
<name>A8RUW8_ENTBW</name>
<dbReference type="Proteomes" id="UP000005396">
    <property type="component" value="Unassembled WGS sequence"/>
</dbReference>
<keyword evidence="3" id="KW-0255">Endonuclease</keyword>
<dbReference type="PaxDb" id="411902-CLOBOL_04144"/>
<evidence type="ECO:0000313" key="4">
    <source>
        <dbReference type="EMBL" id="EDP15973.1"/>
    </source>
</evidence>
<dbReference type="GO" id="GO:0004521">
    <property type="term" value="F:RNA endonuclease activity"/>
    <property type="evidence" value="ECO:0007669"/>
    <property type="project" value="TreeGrafter"/>
</dbReference>
<dbReference type="PANTHER" id="PTHR33988">
    <property type="entry name" value="ENDORIBONUCLEASE MAZF-RELATED"/>
    <property type="match status" value="1"/>
</dbReference>
<reference evidence="4 5" key="1">
    <citation type="submission" date="2007-08" db="EMBL/GenBank/DDBJ databases">
        <authorList>
            <person name="Fulton L."/>
            <person name="Clifton S."/>
            <person name="Fulton B."/>
            <person name="Xu J."/>
            <person name="Minx P."/>
            <person name="Pepin K.H."/>
            <person name="Johnson M."/>
            <person name="Thiruvilangam P."/>
            <person name="Bhonagiri V."/>
            <person name="Nash W.E."/>
            <person name="Mardis E.R."/>
            <person name="Wilson R.K."/>
        </authorList>
    </citation>
    <scope>NUCLEOTIDE SEQUENCE [LARGE SCALE GENOMIC DNA]</scope>
    <source>
        <strain evidence="5">ATCC BAA-613 / DSM 15670 / CCUG 46953 / JCM 12243 / WAL 16351</strain>
    </source>
</reference>
<evidence type="ECO:0000313" key="5">
    <source>
        <dbReference type="Proteomes" id="UP000005396"/>
    </source>
</evidence>
<accession>A8RUW8</accession>
<proteinExistence type="inferred from homology"/>
<dbReference type="Pfam" id="PF02452">
    <property type="entry name" value="PemK_toxin"/>
    <property type="match status" value="1"/>
</dbReference>
<dbReference type="EMBL" id="ABCC02000033">
    <property type="protein sequence ID" value="EDP15973.1"/>
    <property type="molecule type" value="Genomic_DNA"/>
</dbReference>
<keyword evidence="2" id="KW-1277">Toxin-antitoxin system</keyword>
<dbReference type="GO" id="GO:0016787">
    <property type="term" value="F:hydrolase activity"/>
    <property type="evidence" value="ECO:0007669"/>
    <property type="project" value="UniProtKB-KW"/>
</dbReference>
<evidence type="ECO:0000256" key="3">
    <source>
        <dbReference type="PIRNR" id="PIRNR033490"/>
    </source>
</evidence>
<organism evidence="4 5">
    <name type="scientific">Enterocloster bolteae (strain ATCC BAA-613 / DSM 15670 / CCUG 46953 / JCM 12243 / WAL 16351)</name>
    <name type="common">Clostridium bolteae</name>
    <dbReference type="NCBI Taxonomy" id="411902"/>
    <lineage>
        <taxon>Bacteria</taxon>
        <taxon>Bacillati</taxon>
        <taxon>Bacillota</taxon>
        <taxon>Clostridia</taxon>
        <taxon>Lachnospirales</taxon>
        <taxon>Lachnospiraceae</taxon>
        <taxon>Enterocloster</taxon>
    </lineage>
</organism>
<dbReference type="InterPro" id="IPR003477">
    <property type="entry name" value="PemK-like"/>
</dbReference>
<dbReference type="eggNOG" id="COG2337">
    <property type="taxonomic scope" value="Bacteria"/>
</dbReference>
<evidence type="ECO:0000256" key="2">
    <source>
        <dbReference type="ARBA" id="ARBA00022649"/>
    </source>
</evidence>
<gene>
    <name evidence="4" type="ORF">CLOBOL_04144</name>
</gene>
<comment type="function">
    <text evidence="3">Toxic component of a type II toxin-antitoxin (TA) system.</text>
</comment>
<dbReference type="Gene3D" id="2.30.30.110">
    <property type="match status" value="1"/>
</dbReference>
<evidence type="ECO:0000256" key="1">
    <source>
        <dbReference type="ARBA" id="ARBA00007521"/>
    </source>
</evidence>
<dbReference type="GO" id="GO:0016075">
    <property type="term" value="P:rRNA catabolic process"/>
    <property type="evidence" value="ECO:0007669"/>
    <property type="project" value="TreeGrafter"/>
</dbReference>
<dbReference type="HOGENOM" id="CLU_121823_1_0_9"/>
<dbReference type="AlphaFoldDB" id="A8RUW8"/>
<dbReference type="SUPFAM" id="SSF50118">
    <property type="entry name" value="Cell growth inhibitor/plasmid maintenance toxic component"/>
    <property type="match status" value="1"/>
</dbReference>
<keyword evidence="3" id="KW-0540">Nuclease</keyword>
<dbReference type="GO" id="GO:0006402">
    <property type="term" value="P:mRNA catabolic process"/>
    <property type="evidence" value="ECO:0007669"/>
    <property type="project" value="TreeGrafter"/>
</dbReference>
<comment type="caution">
    <text evidence="4">The sequence shown here is derived from an EMBL/GenBank/DDBJ whole genome shotgun (WGS) entry which is preliminary data.</text>
</comment>
<dbReference type="GO" id="GO:0003677">
    <property type="term" value="F:DNA binding"/>
    <property type="evidence" value="ECO:0007669"/>
    <property type="project" value="InterPro"/>
</dbReference>
<dbReference type="PANTHER" id="PTHR33988:SF2">
    <property type="entry name" value="ENDORIBONUCLEASE MAZF"/>
    <property type="match status" value="1"/>
</dbReference>
<comment type="similarity">
    <text evidence="1 3">Belongs to the PemK/MazF family.</text>
</comment>
<keyword evidence="3" id="KW-0378">Hydrolase</keyword>
<protein>
    <recommendedName>
        <fullName evidence="3">mRNA interferase</fullName>
        <ecNumber evidence="3">3.1.-.-</ecNumber>
    </recommendedName>
</protein>
<sequence>MNDVIIRRGDIYYADLRPVVGSEQGGVRPVLIIQNDVGNKHSPTVICAAITSRMNKAKLPTHVELPTRRCAMIKDSVILLEQLRTIDKQRLKEKICHIDEELQQKVDEALMISLELRT</sequence>